<dbReference type="CDD" id="cd01959">
    <property type="entry name" value="nsLTP2"/>
    <property type="match status" value="1"/>
</dbReference>
<evidence type="ECO:0000256" key="1">
    <source>
        <dbReference type="ARBA" id="ARBA00022448"/>
    </source>
</evidence>
<evidence type="ECO:0000259" key="4">
    <source>
        <dbReference type="SMART" id="SM00499"/>
    </source>
</evidence>
<protein>
    <recommendedName>
        <fullName evidence="4">Bifunctional inhibitor/plant lipid transfer protein/seed storage helical domain-containing protein</fullName>
    </recommendedName>
</protein>
<reference evidence="5 6" key="1">
    <citation type="submission" date="2024-01" db="EMBL/GenBank/DDBJ databases">
        <title>The genomes of 5 underutilized Papilionoideae crops provide insights into root nodulation and disease resistanc.</title>
        <authorList>
            <person name="Yuan L."/>
        </authorList>
    </citation>
    <scope>NUCLEOTIDE SEQUENCE [LARGE SCALE GENOMIC DNA]</scope>
    <source>
        <strain evidence="5">ZHUSHIDOU_FW_LH</strain>
        <tissue evidence="5">Leaf</tissue>
    </source>
</reference>
<evidence type="ECO:0000256" key="2">
    <source>
        <dbReference type="ARBA" id="ARBA00023121"/>
    </source>
</evidence>
<evidence type="ECO:0000313" key="6">
    <source>
        <dbReference type="Proteomes" id="UP001372338"/>
    </source>
</evidence>
<comment type="caution">
    <text evidence="5">The sequence shown here is derived from an EMBL/GenBank/DDBJ whole genome shotgun (WGS) entry which is preliminary data.</text>
</comment>
<keyword evidence="3" id="KW-0732">Signal</keyword>
<keyword evidence="2" id="KW-0446">Lipid-binding</keyword>
<feature type="domain" description="Bifunctional inhibitor/plant lipid transfer protein/seed storage helical" evidence="4">
    <location>
        <begin position="29"/>
        <end position="94"/>
    </location>
</feature>
<dbReference type="InterPro" id="IPR016140">
    <property type="entry name" value="Bifunc_inhib/LTP/seed_store"/>
</dbReference>
<keyword evidence="1" id="KW-0813">Transport</keyword>
<gene>
    <name evidence="5" type="ORF">RIF29_28422</name>
</gene>
<proteinExistence type="predicted"/>
<dbReference type="InterPro" id="IPR033872">
    <property type="entry name" value="nsLTP2"/>
</dbReference>
<dbReference type="Gene3D" id="1.10.110.10">
    <property type="entry name" value="Plant lipid-transfer and hydrophobic proteins"/>
    <property type="match status" value="1"/>
</dbReference>
<evidence type="ECO:0000313" key="5">
    <source>
        <dbReference type="EMBL" id="KAK7255021.1"/>
    </source>
</evidence>
<dbReference type="Proteomes" id="UP001372338">
    <property type="component" value="Unassembled WGS sequence"/>
</dbReference>
<evidence type="ECO:0000256" key="3">
    <source>
        <dbReference type="SAM" id="SignalP"/>
    </source>
</evidence>
<dbReference type="PANTHER" id="PTHR33214:SF44">
    <property type="entry name" value="NON-SPECIFIC LIPID TRANSFER PROTEIN GPI-ANCHORED 33"/>
    <property type="match status" value="1"/>
</dbReference>
<accession>A0AAN9ECY2</accession>
<keyword evidence="6" id="KW-1185">Reference proteome</keyword>
<organism evidence="5 6">
    <name type="scientific">Crotalaria pallida</name>
    <name type="common">Smooth rattlebox</name>
    <name type="synonym">Crotalaria striata</name>
    <dbReference type="NCBI Taxonomy" id="3830"/>
    <lineage>
        <taxon>Eukaryota</taxon>
        <taxon>Viridiplantae</taxon>
        <taxon>Streptophyta</taxon>
        <taxon>Embryophyta</taxon>
        <taxon>Tracheophyta</taxon>
        <taxon>Spermatophyta</taxon>
        <taxon>Magnoliopsida</taxon>
        <taxon>eudicotyledons</taxon>
        <taxon>Gunneridae</taxon>
        <taxon>Pentapetalae</taxon>
        <taxon>rosids</taxon>
        <taxon>fabids</taxon>
        <taxon>Fabales</taxon>
        <taxon>Fabaceae</taxon>
        <taxon>Papilionoideae</taxon>
        <taxon>50 kb inversion clade</taxon>
        <taxon>genistoids sensu lato</taxon>
        <taxon>core genistoids</taxon>
        <taxon>Crotalarieae</taxon>
        <taxon>Crotalaria</taxon>
    </lineage>
</organism>
<dbReference type="InterPro" id="IPR036312">
    <property type="entry name" value="Bifun_inhib/LTP/seed_sf"/>
</dbReference>
<sequence length="97" mass="10283">MKKVCAKVVVVMALVLLVEVSTFAEGLTCNPSELSPCIAAVKSPSQPSTVCCQKLREQKPCLCGYLKNPSFKQYVNSPGAKRVASSCGVPFPTCLSS</sequence>
<feature type="chain" id="PRO_5042958153" description="Bifunctional inhibitor/plant lipid transfer protein/seed storage helical domain-containing protein" evidence="3">
    <location>
        <begin position="27"/>
        <end position="97"/>
    </location>
</feature>
<dbReference type="SUPFAM" id="SSF47699">
    <property type="entry name" value="Bifunctional inhibitor/lipid-transfer protein/seed storage 2S albumin"/>
    <property type="match status" value="1"/>
</dbReference>
<dbReference type="Pfam" id="PF00234">
    <property type="entry name" value="Tryp_alpha_amyl"/>
    <property type="match status" value="1"/>
</dbReference>
<dbReference type="EMBL" id="JAYWIO010000006">
    <property type="protein sequence ID" value="KAK7255021.1"/>
    <property type="molecule type" value="Genomic_DNA"/>
</dbReference>
<dbReference type="SMART" id="SM00499">
    <property type="entry name" value="AAI"/>
    <property type="match status" value="1"/>
</dbReference>
<dbReference type="PANTHER" id="PTHR33214">
    <property type="entry name" value="BIFUNCTIONAL INHIBITOR/LIPID-TRANSFER PROTEIN/SEED STORAGE 2S ALBUMIN SUPERFAMILY PROTEIN"/>
    <property type="match status" value="1"/>
</dbReference>
<feature type="signal peptide" evidence="3">
    <location>
        <begin position="1"/>
        <end position="26"/>
    </location>
</feature>
<dbReference type="AlphaFoldDB" id="A0AAN9ECY2"/>
<name>A0AAN9ECY2_CROPI</name>
<dbReference type="GO" id="GO:0006869">
    <property type="term" value="P:lipid transport"/>
    <property type="evidence" value="ECO:0007669"/>
    <property type="project" value="InterPro"/>
</dbReference>
<dbReference type="GO" id="GO:0008289">
    <property type="term" value="F:lipid binding"/>
    <property type="evidence" value="ECO:0007669"/>
    <property type="project" value="UniProtKB-KW"/>
</dbReference>